<evidence type="ECO:0000256" key="1">
    <source>
        <dbReference type="SAM" id="Phobius"/>
    </source>
</evidence>
<evidence type="ECO:0000313" key="3">
    <source>
        <dbReference type="Proteomes" id="UP000291404"/>
    </source>
</evidence>
<accession>A0A4Q9LJ28</accession>
<proteinExistence type="predicted"/>
<dbReference type="Proteomes" id="UP000291404">
    <property type="component" value="Unassembled WGS sequence"/>
</dbReference>
<sequence>MSEKFYLSNSKKLFVRKLSRYIFIIFIGFFWSVHSTTVSFFVINEENCITDSNIDNSILEATESENYSVECIYEQEEIKVLKNNTICSESTPNQFKYYKPKIFTIIYKKNMLLNSNFLKTAFESKQTNIRIFFRDISYNALLLFFKLIDKSDIIVNQIKIQDFLDILLILSVLDIERTKESNHFIKELFRNFIFEMQNSNHVFNLQKYYNSYHYKYIQKSLIMELFIFLIDLISFNDKIGHRFTVHHETITSNFKKTITSYSLNSINAKSLTNKIYLRFNNISISSLHKIINSEYLMNTWIFLLNITKMDLIYFIFSDDETYNKAIQLFSNITLHTEKLYIHFFEESMKFFINKNVNFFSKNLKVLKLRYNFTTEEYKTILSFCNRIERLTIKTYYIDFERLSLLVNFSMNNPNTSCKILGFVYELPEINYEFINNIPRNILFYLENSNRNLEYKEIPVKYMPFFQNYYFHYKQILNSRITIKPELLEFSRVKSVTLDFESNSSPHKIETSVFNMLRCFKTIKYFSLQNIFITNELLLYVLESDTIKILTVTKFICIDKFRYISDNETLFNRKLVDILLFDSLSEIDLSIFIYLSRFKNVSGFNFTIINENRTSFLKKIINHFFGTANKKYTKTYLNCLRIETNLNYIKKINFLEFFSEIYDFSKLCKIVYHVYEIGDIEYSIISKMTSLKFISIGIYNSKECINYEKLFNNHELFNTIEFVGIYVSQIRKRDIDILKNNKNLKTLRISCEIIDYDTILGIKKNDFKNTMIIFERPVRAKRSVEINNYLDSEFQINFP</sequence>
<keyword evidence="1" id="KW-0812">Transmembrane</keyword>
<keyword evidence="3" id="KW-1185">Reference proteome</keyword>
<dbReference type="AlphaFoldDB" id="A0A4Q9LJ28"/>
<dbReference type="VEuPathDB" id="MicrosporidiaDB:CWI36_0265p0010"/>
<protein>
    <submittedName>
        <fullName evidence="2">Uncharacterized protein</fullName>
    </submittedName>
</protein>
<name>A0A4Q9LJ28_9MICR</name>
<dbReference type="VEuPathDB" id="MicrosporidiaDB:CWI39_3474p0010"/>
<reference evidence="2 3" key="1">
    <citation type="submission" date="2017-12" db="EMBL/GenBank/DDBJ databases">
        <authorList>
            <person name="Pombert J.-F."/>
            <person name="Haag K.L."/>
            <person name="Ebert D."/>
        </authorList>
    </citation>
    <scope>NUCLEOTIDE SEQUENCE [LARGE SCALE GENOMIC DNA]</scope>
    <source>
        <strain evidence="2">BE-OM-2</strain>
    </source>
</reference>
<comment type="caution">
    <text evidence="2">The sequence shown here is derived from an EMBL/GenBank/DDBJ whole genome shotgun (WGS) entry which is preliminary data.</text>
</comment>
<dbReference type="VEuPathDB" id="MicrosporidiaDB:CWI39_2588p0010"/>
<keyword evidence="1" id="KW-0472">Membrane</keyword>
<feature type="transmembrane region" description="Helical" evidence="1">
    <location>
        <begin position="21"/>
        <end position="43"/>
    </location>
</feature>
<keyword evidence="1" id="KW-1133">Transmembrane helix</keyword>
<organism evidence="2 3">
    <name type="scientific">Hamiltosporidium magnivora</name>
    <dbReference type="NCBI Taxonomy" id="148818"/>
    <lineage>
        <taxon>Eukaryota</taxon>
        <taxon>Fungi</taxon>
        <taxon>Fungi incertae sedis</taxon>
        <taxon>Microsporidia</taxon>
        <taxon>Dubosqiidae</taxon>
        <taxon>Hamiltosporidium</taxon>
    </lineage>
</organism>
<dbReference type="EMBL" id="PITI01000265">
    <property type="protein sequence ID" value="TBU07505.1"/>
    <property type="molecule type" value="Genomic_DNA"/>
</dbReference>
<evidence type="ECO:0000313" key="2">
    <source>
        <dbReference type="EMBL" id="TBU07505.1"/>
    </source>
</evidence>
<gene>
    <name evidence="2" type="ORF">CWI36_0265p0010</name>
</gene>